<accession>A0A3N5BA77</accession>
<evidence type="ECO:0000313" key="3">
    <source>
        <dbReference type="Proteomes" id="UP000276443"/>
    </source>
</evidence>
<reference evidence="2 3" key="1">
    <citation type="submission" date="2018-11" db="EMBL/GenBank/DDBJ databases">
        <title>Genomic Encyclopedia of Type Strains, Phase IV (KMG-IV): sequencing the most valuable type-strain genomes for metagenomic binning, comparative biology and taxonomic classification.</title>
        <authorList>
            <person name="Goeker M."/>
        </authorList>
    </citation>
    <scope>NUCLEOTIDE SEQUENCE [LARGE SCALE GENOMIC DNA]</scope>
    <source>
        <strain evidence="2 3">DSM 18090</strain>
    </source>
</reference>
<evidence type="ECO:0000313" key="2">
    <source>
        <dbReference type="EMBL" id="RPF53869.1"/>
    </source>
</evidence>
<sequence>MNDFIVYKAIGDSLTVGVGNYFSKGFVHRYAQRTVEALNQPVRTEVFAKNRINSSDLLYQIQSEKVQSRLMTANIITITIGGNDLLQANRHFAETYSPHVFDEATFQFFQNMMAILAEIHYLKSHHPTPYIVRLIGLYNPFPHLSYSDFWVQRFNDILLSFEDERTAFVDIYPYFIYGGEHLFNFSGLHPNKYGYEFIAEATSATGYEPLRQALKV</sequence>
<dbReference type="SUPFAM" id="SSF52266">
    <property type="entry name" value="SGNH hydrolase"/>
    <property type="match status" value="1"/>
</dbReference>
<dbReference type="AlphaFoldDB" id="A0A3N5BA77"/>
<evidence type="ECO:0000259" key="1">
    <source>
        <dbReference type="Pfam" id="PF13472"/>
    </source>
</evidence>
<dbReference type="EMBL" id="RKRF01000008">
    <property type="protein sequence ID" value="RPF53869.1"/>
    <property type="molecule type" value="Genomic_DNA"/>
</dbReference>
<name>A0A3N5BA77_9BACI</name>
<dbReference type="Proteomes" id="UP000276443">
    <property type="component" value="Unassembled WGS sequence"/>
</dbReference>
<gene>
    <name evidence="2" type="ORF">EDC24_1052</name>
</gene>
<organism evidence="2 3">
    <name type="scientific">Aquisalibacillus elongatus</name>
    <dbReference type="NCBI Taxonomy" id="485577"/>
    <lineage>
        <taxon>Bacteria</taxon>
        <taxon>Bacillati</taxon>
        <taxon>Bacillota</taxon>
        <taxon>Bacilli</taxon>
        <taxon>Bacillales</taxon>
        <taxon>Bacillaceae</taxon>
        <taxon>Aquisalibacillus</taxon>
    </lineage>
</organism>
<protein>
    <submittedName>
        <fullName evidence="2">Lysophospholipase L1-like esterase</fullName>
    </submittedName>
</protein>
<dbReference type="InterPro" id="IPR013830">
    <property type="entry name" value="SGNH_hydro"/>
</dbReference>
<feature type="domain" description="SGNH hydrolase-type esterase" evidence="1">
    <location>
        <begin position="9"/>
        <end position="196"/>
    </location>
</feature>
<dbReference type="RefSeq" id="WP_124220403.1">
    <property type="nucleotide sequence ID" value="NZ_RKRF01000008.1"/>
</dbReference>
<dbReference type="OrthoDB" id="26855at2"/>
<comment type="caution">
    <text evidence="2">The sequence shown here is derived from an EMBL/GenBank/DDBJ whole genome shotgun (WGS) entry which is preliminary data.</text>
</comment>
<dbReference type="InterPro" id="IPR036514">
    <property type="entry name" value="SGNH_hydro_sf"/>
</dbReference>
<proteinExistence type="predicted"/>
<dbReference type="Gene3D" id="3.40.50.1110">
    <property type="entry name" value="SGNH hydrolase"/>
    <property type="match status" value="1"/>
</dbReference>
<dbReference type="Pfam" id="PF13472">
    <property type="entry name" value="Lipase_GDSL_2"/>
    <property type="match status" value="1"/>
</dbReference>
<keyword evidence="3" id="KW-1185">Reference proteome</keyword>